<evidence type="ECO:0000313" key="1">
    <source>
        <dbReference type="EnsemblPlants" id="cds.evm.model.09.402"/>
    </source>
</evidence>
<protein>
    <submittedName>
        <fullName evidence="1">Uncharacterized protein</fullName>
    </submittedName>
</protein>
<dbReference type="AlphaFoldDB" id="A0A803QG30"/>
<name>A0A803QG30_CANSA</name>
<dbReference type="EMBL" id="UZAU01000723">
    <property type="status" value="NOT_ANNOTATED_CDS"/>
    <property type="molecule type" value="Genomic_DNA"/>
</dbReference>
<dbReference type="Proteomes" id="UP000596661">
    <property type="component" value="Chromosome 9"/>
</dbReference>
<dbReference type="Gramene" id="evm.model.09.402">
    <property type="protein sequence ID" value="cds.evm.model.09.402"/>
    <property type="gene ID" value="evm.TU.09.402"/>
</dbReference>
<evidence type="ECO:0000313" key="2">
    <source>
        <dbReference type="Proteomes" id="UP000596661"/>
    </source>
</evidence>
<sequence length="101" mass="11352">MPILLKAVNADLYELRALTWANSSAHPCMFSDPLSAIQNWWALAYRYGIGRLGLRFLGCKRSWGPMNPTLGTLGCCKIDTKWLVDVFESSRSAMGPLRRMS</sequence>
<accession>A0A803QG30</accession>
<organism evidence="1 2">
    <name type="scientific">Cannabis sativa</name>
    <name type="common">Hemp</name>
    <name type="synonym">Marijuana</name>
    <dbReference type="NCBI Taxonomy" id="3483"/>
    <lineage>
        <taxon>Eukaryota</taxon>
        <taxon>Viridiplantae</taxon>
        <taxon>Streptophyta</taxon>
        <taxon>Embryophyta</taxon>
        <taxon>Tracheophyta</taxon>
        <taxon>Spermatophyta</taxon>
        <taxon>Magnoliopsida</taxon>
        <taxon>eudicotyledons</taxon>
        <taxon>Gunneridae</taxon>
        <taxon>Pentapetalae</taxon>
        <taxon>rosids</taxon>
        <taxon>fabids</taxon>
        <taxon>Rosales</taxon>
        <taxon>Cannabaceae</taxon>
        <taxon>Cannabis</taxon>
    </lineage>
</organism>
<keyword evidence="2" id="KW-1185">Reference proteome</keyword>
<reference evidence="1" key="1">
    <citation type="submission" date="2018-11" db="EMBL/GenBank/DDBJ databases">
        <authorList>
            <person name="Grassa J C."/>
        </authorList>
    </citation>
    <scope>NUCLEOTIDE SEQUENCE [LARGE SCALE GENOMIC DNA]</scope>
</reference>
<dbReference type="EnsemblPlants" id="evm.model.09.402">
    <property type="protein sequence ID" value="cds.evm.model.09.402"/>
    <property type="gene ID" value="evm.TU.09.402"/>
</dbReference>
<proteinExistence type="predicted"/>
<reference evidence="1" key="2">
    <citation type="submission" date="2021-03" db="UniProtKB">
        <authorList>
            <consortium name="EnsemblPlants"/>
        </authorList>
    </citation>
    <scope>IDENTIFICATION</scope>
</reference>